<dbReference type="GO" id="GO:0006796">
    <property type="term" value="P:phosphate-containing compound metabolic process"/>
    <property type="evidence" value="ECO:0007669"/>
    <property type="project" value="InterPro"/>
</dbReference>
<dbReference type="SUPFAM" id="SSF50324">
    <property type="entry name" value="Inorganic pyrophosphatase"/>
    <property type="match status" value="1"/>
</dbReference>
<dbReference type="PANTHER" id="PTHR10286">
    <property type="entry name" value="INORGANIC PYROPHOSPHATASE"/>
    <property type="match status" value="1"/>
</dbReference>
<evidence type="ECO:0000256" key="1">
    <source>
        <dbReference type="ARBA" id="ARBA00001946"/>
    </source>
</evidence>
<dbReference type="InterPro" id="IPR008162">
    <property type="entry name" value="Pyrophosphatase"/>
</dbReference>
<evidence type="ECO:0000256" key="4">
    <source>
        <dbReference type="ARBA" id="ARBA00022723"/>
    </source>
</evidence>
<evidence type="ECO:0000256" key="6">
    <source>
        <dbReference type="ARBA" id="ARBA00022842"/>
    </source>
</evidence>
<keyword evidence="4" id="KW-0479">Metal-binding</keyword>
<reference evidence="8" key="1">
    <citation type="journal article" date="2013" name="Genome Biol.">
        <title>Draft genome of the mountain pine beetle, Dendroctonus ponderosae Hopkins, a major forest pest.</title>
        <authorList>
            <person name="Keeling C.I."/>
            <person name="Yuen M.M."/>
            <person name="Liao N.Y."/>
            <person name="Docking T.R."/>
            <person name="Chan S.K."/>
            <person name="Taylor G.A."/>
            <person name="Palmquist D.L."/>
            <person name="Jackman S.D."/>
            <person name="Nguyen A."/>
            <person name="Li M."/>
            <person name="Henderson H."/>
            <person name="Janes J.K."/>
            <person name="Zhao Y."/>
            <person name="Pandoh P."/>
            <person name="Moore R."/>
            <person name="Sperling F.A."/>
            <person name="Huber D.P."/>
            <person name="Birol I."/>
            <person name="Jones S.J."/>
            <person name="Bohlmann J."/>
        </authorList>
    </citation>
    <scope>NUCLEOTIDE SEQUENCE</scope>
</reference>
<evidence type="ECO:0000313" key="8">
    <source>
        <dbReference type="Proteomes" id="UP000019118"/>
    </source>
</evidence>
<keyword evidence="5" id="KW-0378">Hydrolase</keyword>
<protein>
    <recommendedName>
        <fullName evidence="3">inorganic diphosphatase</fullName>
        <ecNumber evidence="3">3.6.1.1</ecNumber>
    </recommendedName>
</protein>
<evidence type="ECO:0000313" key="7">
    <source>
        <dbReference type="EnsemblMetazoa" id="XP_019772207.1"/>
    </source>
</evidence>
<dbReference type="EnsemblMetazoa" id="XM_019916648.1">
    <property type="protein sequence ID" value="XP_019772207.1"/>
    <property type="gene ID" value="LOC109545807"/>
</dbReference>
<dbReference type="GO" id="GO:0000287">
    <property type="term" value="F:magnesium ion binding"/>
    <property type="evidence" value="ECO:0007669"/>
    <property type="project" value="InterPro"/>
</dbReference>
<dbReference type="Proteomes" id="UP000019118">
    <property type="component" value="Unassembled WGS sequence"/>
</dbReference>
<evidence type="ECO:0000256" key="2">
    <source>
        <dbReference type="ARBA" id="ARBA00006220"/>
    </source>
</evidence>
<dbReference type="InterPro" id="IPR036649">
    <property type="entry name" value="Pyrophosphatase_sf"/>
</dbReference>
<dbReference type="GO" id="GO:0005737">
    <property type="term" value="C:cytoplasm"/>
    <property type="evidence" value="ECO:0007669"/>
    <property type="project" value="InterPro"/>
</dbReference>
<sequence length="123" mass="13928">MSFKNVKAGINPPDDFNSIIEIPANAKPIKYEVNKEYDALLVDRFLNVFVIAPHAVAVGSVIRSRPVGVMYMEDEAGIDAKIIAVPHSKLTPLYNNVKDMSDLPQLQLDQMKHFFEHYKDLEK</sequence>
<dbReference type="Gene3D" id="3.90.80.10">
    <property type="entry name" value="Inorganic pyrophosphatase"/>
    <property type="match status" value="2"/>
</dbReference>
<organism evidence="7 8">
    <name type="scientific">Dendroctonus ponderosae</name>
    <name type="common">Mountain pine beetle</name>
    <dbReference type="NCBI Taxonomy" id="77166"/>
    <lineage>
        <taxon>Eukaryota</taxon>
        <taxon>Metazoa</taxon>
        <taxon>Ecdysozoa</taxon>
        <taxon>Arthropoda</taxon>
        <taxon>Hexapoda</taxon>
        <taxon>Insecta</taxon>
        <taxon>Pterygota</taxon>
        <taxon>Neoptera</taxon>
        <taxon>Endopterygota</taxon>
        <taxon>Coleoptera</taxon>
        <taxon>Polyphaga</taxon>
        <taxon>Cucujiformia</taxon>
        <taxon>Curculionidae</taxon>
        <taxon>Scolytinae</taxon>
        <taxon>Dendroctonus</taxon>
    </lineage>
</organism>
<proteinExistence type="inferred from homology"/>
<dbReference type="AlphaFoldDB" id="A0AAR5QGB0"/>
<keyword evidence="8" id="KW-1185">Reference proteome</keyword>
<reference evidence="7" key="2">
    <citation type="submission" date="2024-08" db="UniProtKB">
        <authorList>
            <consortium name="EnsemblMetazoa"/>
        </authorList>
    </citation>
    <scope>IDENTIFICATION</scope>
</reference>
<keyword evidence="6" id="KW-0460">Magnesium</keyword>
<name>A0AAR5QGB0_DENPD</name>
<accession>A0AAR5QGB0</accession>
<dbReference type="GO" id="GO:0004427">
    <property type="term" value="F:inorganic diphosphate phosphatase activity"/>
    <property type="evidence" value="ECO:0007669"/>
    <property type="project" value="UniProtKB-EC"/>
</dbReference>
<comment type="similarity">
    <text evidence="2">Belongs to the PPase family.</text>
</comment>
<comment type="cofactor">
    <cofactor evidence="1">
        <name>Mg(2+)</name>
        <dbReference type="ChEBI" id="CHEBI:18420"/>
    </cofactor>
</comment>
<evidence type="ECO:0000256" key="5">
    <source>
        <dbReference type="ARBA" id="ARBA00022801"/>
    </source>
</evidence>
<evidence type="ECO:0000256" key="3">
    <source>
        <dbReference type="ARBA" id="ARBA00012146"/>
    </source>
</evidence>
<dbReference type="Pfam" id="PF00719">
    <property type="entry name" value="Pyrophosphatase"/>
    <property type="match status" value="1"/>
</dbReference>
<dbReference type="EC" id="3.6.1.1" evidence="3"/>